<feature type="binding site" evidence="13">
    <location>
        <position position="84"/>
    </location>
    <ligand>
        <name>Mg(2+)</name>
        <dbReference type="ChEBI" id="CHEBI:18420"/>
    </ligand>
</feature>
<dbReference type="NCBIfam" id="TIGR00648">
    <property type="entry name" value="recU"/>
    <property type="match status" value="1"/>
</dbReference>
<evidence type="ECO:0000313" key="17">
    <source>
        <dbReference type="Proteomes" id="UP001526225"/>
    </source>
</evidence>
<feature type="binding site" evidence="13">
    <location>
        <position position="99"/>
    </location>
    <ligand>
        <name>Mg(2+)</name>
        <dbReference type="ChEBI" id="CHEBI:18420"/>
    </ligand>
</feature>
<feature type="compositionally biased region" description="Polar residues" evidence="15">
    <location>
        <begin position="1"/>
        <end position="10"/>
    </location>
</feature>
<comment type="subcellular location">
    <subcellularLocation>
        <location evidence="1 13">Cytoplasm</location>
    </subcellularLocation>
</comment>
<evidence type="ECO:0000256" key="11">
    <source>
        <dbReference type="ARBA" id="ARBA00023447"/>
    </source>
</evidence>
<dbReference type="Pfam" id="PF03838">
    <property type="entry name" value="RecU"/>
    <property type="match status" value="1"/>
</dbReference>
<gene>
    <name evidence="13 16" type="primary">recU</name>
    <name evidence="16" type="ORF">OIT44_04260</name>
</gene>
<evidence type="ECO:0000256" key="5">
    <source>
        <dbReference type="ARBA" id="ARBA00022759"/>
    </source>
</evidence>
<evidence type="ECO:0000256" key="3">
    <source>
        <dbReference type="ARBA" id="ARBA00022722"/>
    </source>
</evidence>
<evidence type="ECO:0000256" key="4">
    <source>
        <dbReference type="ARBA" id="ARBA00022723"/>
    </source>
</evidence>
<evidence type="ECO:0000313" key="16">
    <source>
        <dbReference type="EMBL" id="MCW0953288.1"/>
    </source>
</evidence>
<dbReference type="NCBIfam" id="NF002584">
    <property type="entry name" value="PRK02234.1-5"/>
    <property type="match status" value="1"/>
</dbReference>
<feature type="binding site" evidence="13">
    <location>
        <position position="118"/>
    </location>
    <ligand>
        <name>Mg(2+)</name>
        <dbReference type="ChEBI" id="CHEBI:18420"/>
    </ligand>
</feature>
<keyword evidence="7 13" id="KW-0378">Hydrolase</keyword>
<feature type="site" description="Transition state stabilizer" evidence="13">
    <location>
        <position position="101"/>
    </location>
</feature>
<keyword evidence="17" id="KW-1185">Reference proteome</keyword>
<comment type="function">
    <text evidence="13">Endonuclease that resolves Holliday junction intermediates in genetic recombination. Cleaves mobile four-strand junctions by introducing symmetrical nicks in paired strands. Promotes annealing of linear ssDNA with homologous dsDNA. Required for DNA repair, homologous recombination and chromosome segregation.</text>
</comment>
<evidence type="ECO:0000256" key="2">
    <source>
        <dbReference type="ARBA" id="ARBA00022490"/>
    </source>
</evidence>
<dbReference type="InterPro" id="IPR011856">
    <property type="entry name" value="tRNA_endonuc-like_dom_sf"/>
</dbReference>
<keyword evidence="3 13" id="KW-0540">Nuclease</keyword>
<feature type="region of interest" description="Disordered" evidence="15">
    <location>
        <begin position="1"/>
        <end position="25"/>
    </location>
</feature>
<keyword evidence="6 13" id="KW-0227">DNA damage</keyword>
<dbReference type="InterPro" id="IPR011335">
    <property type="entry name" value="Restrct_endonuc-II-like"/>
</dbReference>
<dbReference type="RefSeq" id="WP_213408054.1">
    <property type="nucleotide sequence ID" value="NZ_CP074441.1"/>
</dbReference>
<keyword evidence="2 13" id="KW-0963">Cytoplasm</keyword>
<evidence type="ECO:0000256" key="14">
    <source>
        <dbReference type="NCBIfam" id="TIGR00648"/>
    </source>
</evidence>
<evidence type="ECO:0000256" key="9">
    <source>
        <dbReference type="ARBA" id="ARBA00023172"/>
    </source>
</evidence>
<comment type="catalytic activity">
    <reaction evidence="13">
        <text>Endonucleolytic cleavage at a junction such as a reciprocal single-stranded crossover between two homologous DNA duplexes (Holliday junction).</text>
        <dbReference type="EC" id="3.1.21.10"/>
    </reaction>
</comment>
<accession>A0ABT3E4F2</accession>
<protein>
    <recommendedName>
        <fullName evidence="12 13">Holliday junction resolvase RecU</fullName>
        <ecNumber evidence="13 14">3.1.21.10</ecNumber>
    </recommendedName>
    <alternativeName>
        <fullName evidence="13">Recombination protein U homolog</fullName>
    </alternativeName>
</protein>
<keyword evidence="8 13" id="KW-0460">Magnesium</keyword>
<evidence type="ECO:0000256" key="12">
    <source>
        <dbReference type="ARBA" id="ARBA00029523"/>
    </source>
</evidence>
<proteinExistence type="inferred from homology"/>
<name>A0ABT3E4F2_9LACO</name>
<evidence type="ECO:0000256" key="8">
    <source>
        <dbReference type="ARBA" id="ARBA00022842"/>
    </source>
</evidence>
<dbReference type="SUPFAM" id="SSF52980">
    <property type="entry name" value="Restriction endonuclease-like"/>
    <property type="match status" value="1"/>
</dbReference>
<dbReference type="Proteomes" id="UP001526225">
    <property type="component" value="Unassembled WGS sequence"/>
</dbReference>
<comment type="cofactor">
    <cofactor evidence="13">
        <name>Mg(2+)</name>
        <dbReference type="ChEBI" id="CHEBI:18420"/>
    </cofactor>
    <text evidence="13">Binds 1 Mg(2+) ion per subunit.</text>
</comment>
<dbReference type="EMBL" id="JAOZFE010000003">
    <property type="protein sequence ID" value="MCW0953288.1"/>
    <property type="molecule type" value="Genomic_DNA"/>
</dbReference>
<evidence type="ECO:0000256" key="7">
    <source>
        <dbReference type="ARBA" id="ARBA00022801"/>
    </source>
</evidence>
<keyword evidence="9 13" id="KW-0233">DNA recombination</keyword>
<organism evidence="16 17">
    <name type="scientific">Weissella ceti</name>
    <dbReference type="NCBI Taxonomy" id="759620"/>
    <lineage>
        <taxon>Bacteria</taxon>
        <taxon>Bacillati</taxon>
        <taxon>Bacillota</taxon>
        <taxon>Bacilli</taxon>
        <taxon>Lactobacillales</taxon>
        <taxon>Lactobacillaceae</taxon>
        <taxon>Weissella</taxon>
    </lineage>
</organism>
<comment type="caution">
    <text evidence="16">The sequence shown here is derived from an EMBL/GenBank/DDBJ whole genome shotgun (WGS) entry which is preliminary data.</text>
</comment>
<keyword evidence="10 13" id="KW-0234">DNA repair</keyword>
<dbReference type="PIRSF" id="PIRSF037785">
    <property type="entry name" value="RecU"/>
    <property type="match status" value="1"/>
</dbReference>
<dbReference type="HAMAP" id="MF_00130">
    <property type="entry name" value="RecU"/>
    <property type="match status" value="1"/>
</dbReference>
<sequence length="203" mass="22791">MTFNYPNGQPYTGPKRTAKSSLSLGTSNRGMTLEGDINVANQYYLETGRAVIHKKPTPIQIVKVNYPERAAAKITEAYFTQASTTDYNGLYSGRYIDFDAKETANKQSFPLKNVHAHQVAHLRQIHTQHGLAVFIIRFTARQETFVIPATLLFQYWDNQENGRKSIPYDAFVEHGVLVTPGLQIQAPYLDAIDQLLAKGEQNG</sequence>
<reference evidence="16 17" key="1">
    <citation type="submission" date="2022-10" db="EMBL/GenBank/DDBJ databases">
        <title>Weissella fermenti sp. nov., isolated from fermented cabbage.</title>
        <authorList>
            <person name="Lee J.K."/>
            <person name="Baek J.H."/>
            <person name="Choi D.G."/>
            <person name="Kim J.M."/>
            <person name="Jeon C.O."/>
        </authorList>
    </citation>
    <scope>NUCLEOTIDE SEQUENCE [LARGE SCALE GENOMIC DNA]</scope>
    <source>
        <strain evidence="16 17">KACC 18534</strain>
    </source>
</reference>
<dbReference type="CDD" id="cd22354">
    <property type="entry name" value="RecU-like"/>
    <property type="match status" value="1"/>
</dbReference>
<keyword evidence="4 13" id="KW-0479">Metal-binding</keyword>
<feature type="binding site" evidence="13">
    <location>
        <position position="86"/>
    </location>
    <ligand>
        <name>Mg(2+)</name>
        <dbReference type="ChEBI" id="CHEBI:18420"/>
    </ligand>
</feature>
<evidence type="ECO:0000256" key="15">
    <source>
        <dbReference type="SAM" id="MobiDB-lite"/>
    </source>
</evidence>
<evidence type="ECO:0000256" key="1">
    <source>
        <dbReference type="ARBA" id="ARBA00004496"/>
    </source>
</evidence>
<dbReference type="InterPro" id="IPR004612">
    <property type="entry name" value="Resolv_RecU"/>
</dbReference>
<keyword evidence="5 13" id="KW-0255">Endonuclease</keyword>
<dbReference type="Gene3D" id="3.40.1350.10">
    <property type="match status" value="1"/>
</dbReference>
<comment type="similarity">
    <text evidence="11 13">Belongs to the RecU family.</text>
</comment>
<evidence type="ECO:0000256" key="13">
    <source>
        <dbReference type="HAMAP-Rule" id="MF_00130"/>
    </source>
</evidence>
<dbReference type="EC" id="3.1.21.10" evidence="13 14"/>
<evidence type="ECO:0000256" key="10">
    <source>
        <dbReference type="ARBA" id="ARBA00023204"/>
    </source>
</evidence>
<evidence type="ECO:0000256" key="6">
    <source>
        <dbReference type="ARBA" id="ARBA00022763"/>
    </source>
</evidence>